<dbReference type="Gene3D" id="1.10.540.10">
    <property type="entry name" value="Acyl-CoA dehydrogenase/oxidase, N-terminal domain"/>
    <property type="match status" value="1"/>
</dbReference>
<comment type="caution">
    <text evidence="3">The sequence shown here is derived from an EMBL/GenBank/DDBJ whole genome shotgun (WGS) entry which is preliminary data.</text>
</comment>
<organism evidence="3 4">
    <name type="scientific">Haoranjiania flava</name>
    <dbReference type="NCBI Taxonomy" id="1856322"/>
    <lineage>
        <taxon>Bacteria</taxon>
        <taxon>Pseudomonadati</taxon>
        <taxon>Bacteroidota</taxon>
        <taxon>Chitinophagia</taxon>
        <taxon>Chitinophagales</taxon>
        <taxon>Chitinophagaceae</taxon>
        <taxon>Haoranjiania</taxon>
    </lineage>
</organism>
<feature type="domain" description="Acyl-CoA dehydrogenase C-terminal" evidence="2">
    <location>
        <begin position="235"/>
        <end position="364"/>
    </location>
</feature>
<dbReference type="GO" id="GO:0050660">
    <property type="term" value="F:flavin adenine dinucleotide binding"/>
    <property type="evidence" value="ECO:0007669"/>
    <property type="project" value="InterPro"/>
</dbReference>
<reference evidence="3" key="1">
    <citation type="submission" date="2022-10" db="EMBL/GenBank/DDBJ databases">
        <authorList>
            <person name="Kim H.S."/>
            <person name="Kim J.-S."/>
            <person name="Suh M.K."/>
            <person name="Eom M.K."/>
            <person name="Lee J.-S."/>
        </authorList>
    </citation>
    <scope>NUCLEOTIDE SEQUENCE</scope>
    <source>
        <strain evidence="3">LIP-5</strain>
    </source>
</reference>
<dbReference type="InterPro" id="IPR009100">
    <property type="entry name" value="AcylCoA_DH/oxidase_NM_dom_sf"/>
</dbReference>
<dbReference type="RefSeq" id="WP_263038620.1">
    <property type="nucleotide sequence ID" value="NZ_JAOTPL010000019.1"/>
</dbReference>
<dbReference type="InterPro" id="IPR036250">
    <property type="entry name" value="AcylCo_DH-like_C"/>
</dbReference>
<dbReference type="InterPro" id="IPR037069">
    <property type="entry name" value="AcylCoA_DH/ox_N_sf"/>
</dbReference>
<proteinExistence type="predicted"/>
<evidence type="ECO:0000259" key="2">
    <source>
        <dbReference type="Pfam" id="PF08028"/>
    </source>
</evidence>
<dbReference type="AlphaFoldDB" id="A0AAE3INA2"/>
<evidence type="ECO:0000313" key="3">
    <source>
        <dbReference type="EMBL" id="MCU7695133.1"/>
    </source>
</evidence>
<keyword evidence="4" id="KW-1185">Reference proteome</keyword>
<evidence type="ECO:0000313" key="4">
    <source>
        <dbReference type="Proteomes" id="UP001209317"/>
    </source>
</evidence>
<dbReference type="Gene3D" id="1.20.140.10">
    <property type="entry name" value="Butyryl-CoA Dehydrogenase, subunit A, domain 3"/>
    <property type="match status" value="1"/>
</dbReference>
<dbReference type="SUPFAM" id="SSF47203">
    <property type="entry name" value="Acyl-CoA dehydrogenase C-terminal domain-like"/>
    <property type="match status" value="1"/>
</dbReference>
<protein>
    <recommendedName>
        <fullName evidence="2">Acyl-CoA dehydrogenase C-terminal domain-containing protein</fullName>
    </recommendedName>
</protein>
<sequence length="367" mass="41402">MYLKNHPSGLLKQEWVRNLRLYAHVAEEKKELRYNQLKLFHTENWFKALVPKRYGGGEWPLTELAAFEEAVGWADGSAGWVFTLCSGAGWFAGFMDEAFTRQLIENEKFCMAGSGEVGGTAELCDDGSYLVSGLWKYATGAPYATYFTANCLILKDGIPVTSASGERLIKPFCFLKEEVEVVNSWNTLGLLASASHSFEVHEKNIPAVRTFEINAVNTPDGALYNYPFLQFAEITLAATISGICIHFMEECLELWEEKKDRSGQKLSQNFMLKNIFKKQMTNLENARENFRITTRMSWDVCKAGKPLSQNQLSQASYNAQYLVATCRKVVNELYPYTGLTGANANSSLNQIWRDFQTASQHALFTKL</sequence>
<dbReference type="InterPro" id="IPR013107">
    <property type="entry name" value="Acyl-CoA_DH_C"/>
</dbReference>
<accession>A0AAE3INA2</accession>
<dbReference type="GO" id="GO:0016627">
    <property type="term" value="F:oxidoreductase activity, acting on the CH-CH group of donors"/>
    <property type="evidence" value="ECO:0007669"/>
    <property type="project" value="InterPro"/>
</dbReference>
<name>A0AAE3INA2_9BACT</name>
<dbReference type="InterPro" id="IPR046373">
    <property type="entry name" value="Acyl-CoA_Oxase/DH_mid-dom_sf"/>
</dbReference>
<dbReference type="Proteomes" id="UP001209317">
    <property type="component" value="Unassembled WGS sequence"/>
</dbReference>
<dbReference type="EMBL" id="JAOTPL010000019">
    <property type="protein sequence ID" value="MCU7695133.1"/>
    <property type="molecule type" value="Genomic_DNA"/>
</dbReference>
<dbReference type="SUPFAM" id="SSF56645">
    <property type="entry name" value="Acyl-CoA dehydrogenase NM domain-like"/>
    <property type="match status" value="1"/>
</dbReference>
<dbReference type="Gene3D" id="2.40.110.10">
    <property type="entry name" value="Butyryl-CoA Dehydrogenase, subunit A, domain 2"/>
    <property type="match status" value="1"/>
</dbReference>
<dbReference type="Pfam" id="PF08028">
    <property type="entry name" value="Acyl-CoA_dh_2"/>
    <property type="match status" value="1"/>
</dbReference>
<dbReference type="PIRSF" id="PIRSF016578">
    <property type="entry name" value="HsaA"/>
    <property type="match status" value="1"/>
</dbReference>
<evidence type="ECO:0000256" key="1">
    <source>
        <dbReference type="ARBA" id="ARBA00023002"/>
    </source>
</evidence>
<gene>
    <name evidence="3" type="ORF">OD355_11450</name>
</gene>
<keyword evidence="1" id="KW-0560">Oxidoreductase</keyword>